<dbReference type="Gene3D" id="3.40.50.720">
    <property type="entry name" value="NAD(P)-binding Rossmann-like Domain"/>
    <property type="match status" value="1"/>
</dbReference>
<evidence type="ECO:0000256" key="1">
    <source>
        <dbReference type="ARBA" id="ARBA00023002"/>
    </source>
</evidence>
<dbReference type="EMBL" id="FMCW01000024">
    <property type="protein sequence ID" value="SCF06598.1"/>
    <property type="molecule type" value="Genomic_DNA"/>
</dbReference>
<dbReference type="InterPro" id="IPR036291">
    <property type="entry name" value="NAD(P)-bd_dom_sf"/>
</dbReference>
<keyword evidence="1" id="KW-0560">Oxidoreductase</keyword>
<reference evidence="4 5" key="1">
    <citation type="submission" date="2016-06" db="EMBL/GenBank/DDBJ databases">
        <authorList>
            <person name="Kjaerup R.B."/>
            <person name="Dalgaard T.S."/>
            <person name="Juul-Madsen H.R."/>
        </authorList>
    </citation>
    <scope>NUCLEOTIDE SEQUENCE [LARGE SCALE GENOMIC DNA]</scope>
    <source>
        <strain evidence="4 5">DSM 45626</strain>
    </source>
</reference>
<protein>
    <submittedName>
        <fullName evidence="4">Predicted dehydrogenase</fullName>
    </submittedName>
</protein>
<evidence type="ECO:0000259" key="2">
    <source>
        <dbReference type="Pfam" id="PF01408"/>
    </source>
</evidence>
<organism evidence="4 5">
    <name type="scientific">Micromonospora haikouensis</name>
    <dbReference type="NCBI Taxonomy" id="686309"/>
    <lineage>
        <taxon>Bacteria</taxon>
        <taxon>Bacillati</taxon>
        <taxon>Actinomycetota</taxon>
        <taxon>Actinomycetes</taxon>
        <taxon>Micromonosporales</taxon>
        <taxon>Micromonosporaceae</taxon>
        <taxon>Micromonospora</taxon>
    </lineage>
</organism>
<dbReference type="Gene3D" id="3.30.360.10">
    <property type="entry name" value="Dihydrodipicolinate Reductase, domain 2"/>
    <property type="match status" value="1"/>
</dbReference>
<feature type="domain" description="Gfo/Idh/MocA-like oxidoreductase N-terminal" evidence="2">
    <location>
        <begin position="1"/>
        <end position="119"/>
    </location>
</feature>
<evidence type="ECO:0000313" key="4">
    <source>
        <dbReference type="EMBL" id="SCF06598.1"/>
    </source>
</evidence>
<dbReference type="Pfam" id="PF22725">
    <property type="entry name" value="GFO_IDH_MocA_C3"/>
    <property type="match status" value="1"/>
</dbReference>
<proteinExistence type="predicted"/>
<dbReference type="SUPFAM" id="SSF55347">
    <property type="entry name" value="Glyceraldehyde-3-phosphate dehydrogenase-like, C-terminal domain"/>
    <property type="match status" value="1"/>
</dbReference>
<evidence type="ECO:0000259" key="3">
    <source>
        <dbReference type="Pfam" id="PF22725"/>
    </source>
</evidence>
<dbReference type="Pfam" id="PF01408">
    <property type="entry name" value="GFO_IDH_MocA"/>
    <property type="match status" value="1"/>
</dbReference>
<dbReference type="RefSeq" id="WP_176734324.1">
    <property type="nucleotide sequence ID" value="NZ_FMCW01000024.1"/>
</dbReference>
<dbReference type="GO" id="GO:0016491">
    <property type="term" value="F:oxidoreductase activity"/>
    <property type="evidence" value="ECO:0007669"/>
    <property type="project" value="UniProtKB-KW"/>
</dbReference>
<dbReference type="PANTHER" id="PTHR43818">
    <property type="entry name" value="BCDNA.GH03377"/>
    <property type="match status" value="1"/>
</dbReference>
<feature type="domain" description="GFO/IDH/MocA-like oxidoreductase" evidence="3">
    <location>
        <begin position="129"/>
        <end position="259"/>
    </location>
</feature>
<name>A0A1C4XDL3_9ACTN</name>
<dbReference type="PANTHER" id="PTHR43818:SF11">
    <property type="entry name" value="BCDNA.GH03377"/>
    <property type="match status" value="1"/>
</dbReference>
<dbReference type="InterPro" id="IPR055170">
    <property type="entry name" value="GFO_IDH_MocA-like_dom"/>
</dbReference>
<dbReference type="InterPro" id="IPR050463">
    <property type="entry name" value="Gfo/Idh/MocA_oxidrdct_glycsds"/>
</dbReference>
<gene>
    <name evidence="4" type="ORF">GA0070558_12464</name>
</gene>
<accession>A0A1C4XDL3</accession>
<dbReference type="AlphaFoldDB" id="A0A1C4XDL3"/>
<dbReference type="SUPFAM" id="SSF51735">
    <property type="entry name" value="NAD(P)-binding Rossmann-fold domains"/>
    <property type="match status" value="1"/>
</dbReference>
<dbReference type="GO" id="GO:0000166">
    <property type="term" value="F:nucleotide binding"/>
    <property type="evidence" value="ECO:0007669"/>
    <property type="project" value="InterPro"/>
</dbReference>
<dbReference type="InterPro" id="IPR000683">
    <property type="entry name" value="Gfo/Idh/MocA-like_OxRdtase_N"/>
</dbReference>
<evidence type="ECO:0000313" key="5">
    <source>
        <dbReference type="Proteomes" id="UP000199375"/>
    </source>
</evidence>
<dbReference type="Proteomes" id="UP000199375">
    <property type="component" value="Unassembled WGS sequence"/>
</dbReference>
<sequence length="334" mass="37136">MRFAVVGTGFGEQHVRWITDIPGMAVTVLCYREDKAKAARIAQQFNIPRIDPDPLSVLRSGDVDAVCVVTPPETHNELLVAGLDAGLTAISDKPLAADVDTANRLAQHAERRQADAFVTFQWRANRALRRIGQLQRDGLFGRVRQVSLEFHHSFLGQTKTPWPWRHDGRSAGAGTLSDQGVHLFDALRWLLGEEWVVDDARSSITFARRLHQDQSLDGGAEDIADVWLSSASGIPARVFTSRVSVHRQLRVEIHGSRAGVSASLDPDDGSGRLHIFKPDSDPQVEDFPADPMNIYKLFFSNRDELIGAPTFADGTRAQSLMDEAVRRFRKTERP</sequence>